<reference evidence="8" key="1">
    <citation type="submission" date="2022-07" db="EMBL/GenBank/DDBJ databases">
        <title>Phylogenomic reconstructions and comparative analyses of Kickxellomycotina fungi.</title>
        <authorList>
            <person name="Reynolds N.K."/>
            <person name="Stajich J.E."/>
            <person name="Barry K."/>
            <person name="Grigoriev I.V."/>
            <person name="Crous P."/>
            <person name="Smith M.E."/>
        </authorList>
    </citation>
    <scope>NUCLEOTIDE SEQUENCE</scope>
    <source>
        <strain evidence="8">IMI 214461</strain>
    </source>
</reference>
<evidence type="ECO:0000313" key="9">
    <source>
        <dbReference type="Proteomes" id="UP001150907"/>
    </source>
</evidence>
<keyword evidence="5 7" id="KW-0472">Membrane</keyword>
<feature type="transmembrane region" description="Helical" evidence="7">
    <location>
        <begin position="537"/>
        <end position="555"/>
    </location>
</feature>
<protein>
    <submittedName>
        <fullName evidence="8">Glycerol transporter</fullName>
    </submittedName>
</protein>
<dbReference type="GO" id="GO:0008374">
    <property type="term" value="F:O-acyltransferase activity"/>
    <property type="evidence" value="ECO:0007669"/>
    <property type="project" value="TreeGrafter"/>
</dbReference>
<proteinExistence type="inferred from homology"/>
<feature type="compositionally biased region" description="Low complexity" evidence="6">
    <location>
        <begin position="579"/>
        <end position="612"/>
    </location>
</feature>
<comment type="caution">
    <text evidence="8">The sequence shown here is derived from an EMBL/GenBank/DDBJ whole genome shotgun (WGS) entry which is preliminary data.</text>
</comment>
<dbReference type="EMBL" id="JANBQF010000072">
    <property type="protein sequence ID" value="KAJ2006112.1"/>
    <property type="molecule type" value="Genomic_DNA"/>
</dbReference>
<feature type="compositionally biased region" description="Polar residues" evidence="6">
    <location>
        <begin position="616"/>
        <end position="631"/>
    </location>
</feature>
<dbReference type="Proteomes" id="UP001150907">
    <property type="component" value="Unassembled WGS sequence"/>
</dbReference>
<gene>
    <name evidence="8" type="primary">GUP1</name>
    <name evidence="8" type="ORF">H4R26_001577</name>
</gene>
<dbReference type="InterPro" id="IPR004299">
    <property type="entry name" value="MBOAT_fam"/>
</dbReference>
<keyword evidence="3 7" id="KW-0812">Transmembrane</keyword>
<feature type="transmembrane region" description="Helical" evidence="7">
    <location>
        <begin position="498"/>
        <end position="517"/>
    </location>
</feature>
<feature type="region of interest" description="Disordered" evidence="6">
    <location>
        <begin position="1"/>
        <end position="28"/>
    </location>
</feature>
<feature type="compositionally biased region" description="Polar residues" evidence="6">
    <location>
        <begin position="1"/>
        <end position="13"/>
    </location>
</feature>
<feature type="transmembrane region" description="Helical" evidence="7">
    <location>
        <begin position="138"/>
        <end position="171"/>
    </location>
</feature>
<dbReference type="AlphaFoldDB" id="A0A9W8EKD5"/>
<keyword evidence="9" id="KW-1185">Reference proteome</keyword>
<evidence type="ECO:0000256" key="6">
    <source>
        <dbReference type="SAM" id="MobiDB-lite"/>
    </source>
</evidence>
<dbReference type="PANTHER" id="PTHR13285:SF18">
    <property type="entry name" value="PROTEIN-CYSTEINE N-PALMITOYLTRANSFERASE RASP"/>
    <property type="match status" value="1"/>
</dbReference>
<evidence type="ECO:0000256" key="3">
    <source>
        <dbReference type="ARBA" id="ARBA00022692"/>
    </source>
</evidence>
<dbReference type="Pfam" id="PF03062">
    <property type="entry name" value="MBOAT"/>
    <property type="match status" value="1"/>
</dbReference>
<comment type="similarity">
    <text evidence="2">Belongs to the membrane-bound acyltransferase family.</text>
</comment>
<accession>A0A9W8EKD5</accession>
<evidence type="ECO:0000256" key="7">
    <source>
        <dbReference type="SAM" id="Phobius"/>
    </source>
</evidence>
<evidence type="ECO:0000256" key="1">
    <source>
        <dbReference type="ARBA" id="ARBA00004141"/>
    </source>
</evidence>
<dbReference type="InterPro" id="IPR051085">
    <property type="entry name" value="MB_O-acyltransferase"/>
</dbReference>
<dbReference type="GO" id="GO:0005783">
    <property type="term" value="C:endoplasmic reticulum"/>
    <property type="evidence" value="ECO:0007669"/>
    <property type="project" value="TreeGrafter"/>
</dbReference>
<feature type="transmembrane region" description="Helical" evidence="7">
    <location>
        <begin position="369"/>
        <end position="389"/>
    </location>
</feature>
<dbReference type="GO" id="GO:0016020">
    <property type="term" value="C:membrane"/>
    <property type="evidence" value="ECO:0007669"/>
    <property type="project" value="UniProtKB-SubCell"/>
</dbReference>
<name>A0A9W8EKD5_9FUNG</name>
<feature type="transmembrane region" description="Helical" evidence="7">
    <location>
        <begin position="330"/>
        <end position="349"/>
    </location>
</feature>
<evidence type="ECO:0000256" key="5">
    <source>
        <dbReference type="ARBA" id="ARBA00023136"/>
    </source>
</evidence>
<feature type="transmembrane region" description="Helical" evidence="7">
    <location>
        <begin position="42"/>
        <end position="59"/>
    </location>
</feature>
<feature type="region of interest" description="Disordered" evidence="6">
    <location>
        <begin position="579"/>
        <end position="631"/>
    </location>
</feature>
<feature type="transmembrane region" description="Helical" evidence="7">
    <location>
        <begin position="98"/>
        <end position="117"/>
    </location>
</feature>
<feature type="transmembrane region" description="Helical" evidence="7">
    <location>
        <begin position="183"/>
        <end position="203"/>
    </location>
</feature>
<organism evidence="8 9">
    <name type="scientific">Coemansia thaxteri</name>
    <dbReference type="NCBI Taxonomy" id="2663907"/>
    <lineage>
        <taxon>Eukaryota</taxon>
        <taxon>Fungi</taxon>
        <taxon>Fungi incertae sedis</taxon>
        <taxon>Zoopagomycota</taxon>
        <taxon>Kickxellomycotina</taxon>
        <taxon>Kickxellomycetes</taxon>
        <taxon>Kickxellales</taxon>
        <taxon>Kickxellaceae</taxon>
        <taxon>Coemansia</taxon>
    </lineage>
</organism>
<feature type="transmembrane region" description="Helical" evidence="7">
    <location>
        <begin position="467"/>
        <end position="486"/>
    </location>
</feature>
<evidence type="ECO:0000256" key="4">
    <source>
        <dbReference type="ARBA" id="ARBA00022989"/>
    </source>
</evidence>
<dbReference type="PANTHER" id="PTHR13285">
    <property type="entry name" value="ACYLTRANSFERASE"/>
    <property type="match status" value="1"/>
</dbReference>
<evidence type="ECO:0000256" key="2">
    <source>
        <dbReference type="ARBA" id="ARBA00010323"/>
    </source>
</evidence>
<evidence type="ECO:0000313" key="8">
    <source>
        <dbReference type="EMBL" id="KAJ2006112.1"/>
    </source>
</evidence>
<keyword evidence="4 7" id="KW-1133">Transmembrane helix</keyword>
<sequence>MTVPTSNAASAQSRVLPGTTEQSRRKMRAPTPSLLGTFEFKVYYLVYLVVVPNMFYTMYRASSPNRPEYEGYERELAPGWMLGRKVDLSDGQWATFRSHLPTFAASMLLYVALNYLLRMTVVRKVSSEFLRTPALIRGFLPTLWFPFLFATVFAVALSGTSIVFILALTFGNYLLAKQLGGRQWAPALFWIYNLAVLFANEHYKGYEFGRMMESLAWLDEWRGVLRRWDVTFNITMLRMVSFAMDYHWRVCQERVTSVQQIDAMAAASPKSDKDRVEHSCFAQDYCFANYWAYLLYPPLYLTGPIISYNSFISQMRYPSPAITLKSTLTYGIRLLASTLLMELVLHTVYSVAISKWGQWETFSVYEISLFGYMRLTFIWLKLLIIWRFARFWAMADRVDTVENMRRCMSHNYSLQQFWRDWHCSYNKWLVRYVYIPLGGRKTSSWNTFVVFTFVALWHDLTMRLLEWAWIIALLFLPEGLATWYFGKPRWTRKPYFRFICSLGGALNIIAMMIANLVGFGDEGVVKMLSKIFSRSGLLFLTVTYVLLNVHLQVMFELREYEYRREYAAHEAEAAQWEMSSAGGRSAGASNPSAPADIESTGSGSSSPSPRTESLTKRTAATSKPMQSSLNP</sequence>
<dbReference type="OrthoDB" id="420606at2759"/>
<comment type="subcellular location">
    <subcellularLocation>
        <location evidence="1">Membrane</location>
        <topology evidence="1">Multi-pass membrane protein</topology>
    </subcellularLocation>
</comment>
<dbReference type="GO" id="GO:0006506">
    <property type="term" value="P:GPI anchor biosynthetic process"/>
    <property type="evidence" value="ECO:0007669"/>
    <property type="project" value="TreeGrafter"/>
</dbReference>